<evidence type="ECO:0000313" key="3">
    <source>
        <dbReference type="Proteomes" id="UP000602087"/>
    </source>
</evidence>
<sequence>MSTESAESPQSPEADTSAEVTGATRPADLVLPDVGAWRRWLDTHEDASDGVWLRLAKKGTTSPTSLTYAQALDEALCSGWIDGQKRSHDASTFVQRFTPRRRRSMWSRRNVGLVARLTEEGRMRARGVAEVVAAQADGRWERAYAGAATMEVPPDLTAALDASPAAAQAFATLDSQNRYAVLHRIVTAPDDTVRERRRARLVEMLARGDVPHPR</sequence>
<dbReference type="AlphaFoldDB" id="A0A934I9J1"/>
<dbReference type="RefSeq" id="WP_198732437.1">
    <property type="nucleotide sequence ID" value="NZ_JAEINH010000002.1"/>
</dbReference>
<proteinExistence type="predicted"/>
<reference evidence="2" key="1">
    <citation type="submission" date="2020-12" db="EMBL/GenBank/DDBJ databases">
        <title>Sanguibacter suaedae sp. nov., isolated from Suaeda aralocaspica.</title>
        <authorList>
            <person name="Ma Q."/>
        </authorList>
    </citation>
    <scope>NUCLEOTIDE SEQUENCE</scope>
    <source>
        <strain evidence="2">YZGR15</strain>
    </source>
</reference>
<dbReference type="EMBL" id="JAEINH010000002">
    <property type="protein sequence ID" value="MBI9113858.1"/>
    <property type="molecule type" value="Genomic_DNA"/>
</dbReference>
<comment type="caution">
    <text evidence="2">The sequence shown here is derived from an EMBL/GenBank/DDBJ whole genome shotgun (WGS) entry which is preliminary data.</text>
</comment>
<keyword evidence="3" id="KW-1185">Reference proteome</keyword>
<evidence type="ECO:0000313" key="2">
    <source>
        <dbReference type="EMBL" id="MBI9113858.1"/>
    </source>
</evidence>
<feature type="compositionally biased region" description="Polar residues" evidence="1">
    <location>
        <begin position="1"/>
        <end position="14"/>
    </location>
</feature>
<dbReference type="Proteomes" id="UP000602087">
    <property type="component" value="Unassembled WGS sequence"/>
</dbReference>
<organism evidence="2 3">
    <name type="scientific">Sanguibacter suaedae</name>
    <dbReference type="NCBI Taxonomy" id="2795737"/>
    <lineage>
        <taxon>Bacteria</taxon>
        <taxon>Bacillati</taxon>
        <taxon>Actinomycetota</taxon>
        <taxon>Actinomycetes</taxon>
        <taxon>Micrococcales</taxon>
        <taxon>Sanguibacteraceae</taxon>
        <taxon>Sanguibacter</taxon>
    </lineage>
</organism>
<accession>A0A934I9J1</accession>
<evidence type="ECO:0000256" key="1">
    <source>
        <dbReference type="SAM" id="MobiDB-lite"/>
    </source>
</evidence>
<feature type="region of interest" description="Disordered" evidence="1">
    <location>
        <begin position="1"/>
        <end position="25"/>
    </location>
</feature>
<name>A0A934I9J1_9MICO</name>
<protein>
    <submittedName>
        <fullName evidence="2">YdeI/OmpD-associated family protein</fullName>
    </submittedName>
</protein>
<gene>
    <name evidence="2" type="ORF">JAV76_02370</name>
</gene>
<dbReference type="Pfam" id="PF13376">
    <property type="entry name" value="OmdA"/>
    <property type="match status" value="1"/>
</dbReference>